<evidence type="ECO:0000313" key="2">
    <source>
        <dbReference type="Proteomes" id="UP001230220"/>
    </source>
</evidence>
<comment type="caution">
    <text evidence="1">The sequence shown here is derived from an EMBL/GenBank/DDBJ whole genome shotgun (WGS) entry which is preliminary data.</text>
</comment>
<dbReference type="InterPro" id="IPR056510">
    <property type="entry name" value="WapI"/>
</dbReference>
<gene>
    <name evidence="1" type="ORF">J2S15_003212</name>
</gene>
<evidence type="ECO:0000313" key="1">
    <source>
        <dbReference type="EMBL" id="MDQ0362458.1"/>
    </source>
</evidence>
<proteinExistence type="predicted"/>
<protein>
    <submittedName>
        <fullName evidence="1">Uncharacterized protein</fullName>
    </submittedName>
</protein>
<dbReference type="Proteomes" id="UP001230220">
    <property type="component" value="Unassembled WGS sequence"/>
</dbReference>
<sequence length="150" mass="17378">MTKDKKLILKGYNALIQFDITKVFTDTNTWDGGFGFQGVLYIECNGFKLKDDSFHSTSEATRKFLEELQNIYNNLKGEANYRSDYEDNLNLNIKMGQCGHVMIAVDYRDYSLENIKISFQTDTDQTYLLETITNLKEIEVYFKSLNTSLS</sequence>
<dbReference type="Pfam" id="PF24716">
    <property type="entry name" value="WapI"/>
    <property type="match status" value="1"/>
</dbReference>
<reference evidence="1 2" key="1">
    <citation type="submission" date="2023-07" db="EMBL/GenBank/DDBJ databases">
        <title>Genomic Encyclopedia of Type Strains, Phase IV (KMG-IV): sequencing the most valuable type-strain genomes for metagenomic binning, comparative biology and taxonomic classification.</title>
        <authorList>
            <person name="Goeker M."/>
        </authorList>
    </citation>
    <scope>NUCLEOTIDE SEQUENCE [LARGE SCALE GENOMIC DNA]</scope>
    <source>
        <strain evidence="1 2">DSM 16784</strain>
    </source>
</reference>
<accession>A0ABU0E6D2</accession>
<dbReference type="EMBL" id="JAUSUR010000006">
    <property type="protein sequence ID" value="MDQ0362458.1"/>
    <property type="molecule type" value="Genomic_DNA"/>
</dbReference>
<organism evidence="1 2">
    <name type="scientific">Breznakia pachnodae</name>
    <dbReference type="NCBI Taxonomy" id="265178"/>
    <lineage>
        <taxon>Bacteria</taxon>
        <taxon>Bacillati</taxon>
        <taxon>Bacillota</taxon>
        <taxon>Erysipelotrichia</taxon>
        <taxon>Erysipelotrichales</taxon>
        <taxon>Erysipelotrichaceae</taxon>
        <taxon>Breznakia</taxon>
    </lineage>
</organism>
<keyword evidence="2" id="KW-1185">Reference proteome</keyword>
<name>A0ABU0E6D2_9FIRM</name>
<dbReference type="RefSeq" id="WP_307410087.1">
    <property type="nucleotide sequence ID" value="NZ_JAUSUR010000006.1"/>
</dbReference>